<protein>
    <recommendedName>
        <fullName evidence="3">CopG family transcriptional regulator</fullName>
    </recommendedName>
</protein>
<evidence type="ECO:0008006" key="3">
    <source>
        <dbReference type="Google" id="ProtNLM"/>
    </source>
</evidence>
<dbReference type="AlphaFoldDB" id="A0AB37U8I0"/>
<comment type="caution">
    <text evidence="1">The sequence shown here is derived from an EMBL/GenBank/DDBJ whole genome shotgun (WGS) entry which is preliminary data.</text>
</comment>
<dbReference type="EMBL" id="RSCK01000153">
    <property type="protein sequence ID" value="RUS99275.1"/>
    <property type="molecule type" value="Genomic_DNA"/>
</dbReference>
<name>A0AB37U8I0_9CYAN</name>
<evidence type="ECO:0000313" key="1">
    <source>
        <dbReference type="EMBL" id="RUS99275.1"/>
    </source>
</evidence>
<organism evidence="1 2">
    <name type="scientific">Chroococcidiopsis cubana SAG 39.79</name>
    <dbReference type="NCBI Taxonomy" id="388085"/>
    <lineage>
        <taxon>Bacteria</taxon>
        <taxon>Bacillati</taxon>
        <taxon>Cyanobacteriota</taxon>
        <taxon>Cyanophyceae</taxon>
        <taxon>Chroococcidiopsidales</taxon>
        <taxon>Chroococcidiopsidaceae</taxon>
        <taxon>Chroococcidiopsis</taxon>
    </lineage>
</organism>
<keyword evidence="2" id="KW-1185">Reference proteome</keyword>
<gene>
    <name evidence="1" type="ORF">DSM107010_68730</name>
</gene>
<reference evidence="1 2" key="1">
    <citation type="journal article" date="2019" name="Genome Biol. Evol.">
        <title>Day and night: Metabolic profiles and evolutionary relationships of six axenic non-marine cyanobacteria.</title>
        <authorList>
            <person name="Will S.E."/>
            <person name="Henke P."/>
            <person name="Boedeker C."/>
            <person name="Huang S."/>
            <person name="Brinkmann H."/>
            <person name="Rohde M."/>
            <person name="Jarek M."/>
            <person name="Friedl T."/>
            <person name="Seufert S."/>
            <person name="Schumacher M."/>
            <person name="Overmann J."/>
            <person name="Neumann-Schaal M."/>
            <person name="Petersen J."/>
        </authorList>
    </citation>
    <scope>NUCLEOTIDE SEQUENCE [LARGE SCALE GENOMIC DNA]</scope>
    <source>
        <strain evidence="1 2">SAG 39.79</strain>
    </source>
</reference>
<dbReference type="Proteomes" id="UP000282574">
    <property type="component" value="Unassembled WGS sequence"/>
</dbReference>
<accession>A0AB37U8I0</accession>
<sequence>MFKGGRGKEAPYGKTSIVRIPSAIRTQVEAISSTYRELRILEKSNELQQFLDKIESAIVSTAYKSSNQLPNYEQAKEIANKLVAQKKSAKVTVEKLLQLLYSVSDNE</sequence>
<dbReference type="RefSeq" id="WP_106168654.1">
    <property type="nucleotide sequence ID" value="NZ_JAVKZF010000002.1"/>
</dbReference>
<proteinExistence type="predicted"/>
<evidence type="ECO:0000313" key="2">
    <source>
        <dbReference type="Proteomes" id="UP000282574"/>
    </source>
</evidence>